<feature type="non-terminal residue" evidence="2">
    <location>
        <position position="1"/>
    </location>
</feature>
<feature type="compositionally biased region" description="Basic and acidic residues" evidence="1">
    <location>
        <begin position="75"/>
        <end position="85"/>
    </location>
</feature>
<feature type="region of interest" description="Disordered" evidence="1">
    <location>
        <begin position="1"/>
        <end position="107"/>
    </location>
</feature>
<evidence type="ECO:0000313" key="3">
    <source>
        <dbReference type="Proteomes" id="UP000228934"/>
    </source>
</evidence>
<evidence type="ECO:0000256" key="1">
    <source>
        <dbReference type="SAM" id="MobiDB-lite"/>
    </source>
</evidence>
<feature type="compositionally biased region" description="Acidic residues" evidence="1">
    <location>
        <begin position="86"/>
        <end position="98"/>
    </location>
</feature>
<evidence type="ECO:0000313" key="2">
    <source>
        <dbReference type="EMBL" id="PIO13048.1"/>
    </source>
</evidence>
<reference evidence="3" key="1">
    <citation type="journal article" date="2017" name="Nat. Commun.">
        <title>The North American bullfrog draft genome provides insight into hormonal regulation of long noncoding RNA.</title>
        <authorList>
            <person name="Hammond S.A."/>
            <person name="Warren R.L."/>
            <person name="Vandervalk B.P."/>
            <person name="Kucuk E."/>
            <person name="Khan H."/>
            <person name="Gibb E.A."/>
            <person name="Pandoh P."/>
            <person name="Kirk H."/>
            <person name="Zhao Y."/>
            <person name="Jones M."/>
            <person name="Mungall A.J."/>
            <person name="Coope R."/>
            <person name="Pleasance S."/>
            <person name="Moore R.A."/>
            <person name="Holt R.A."/>
            <person name="Round J.M."/>
            <person name="Ohora S."/>
            <person name="Walle B.V."/>
            <person name="Veldhoen N."/>
            <person name="Helbing C.C."/>
            <person name="Birol I."/>
        </authorList>
    </citation>
    <scope>NUCLEOTIDE SEQUENCE [LARGE SCALE GENOMIC DNA]</scope>
</reference>
<dbReference type="AlphaFoldDB" id="A0A2G9QBT3"/>
<feature type="compositionally biased region" description="Basic and acidic residues" evidence="1">
    <location>
        <begin position="13"/>
        <end position="37"/>
    </location>
</feature>
<keyword evidence="3" id="KW-1185">Reference proteome</keyword>
<protein>
    <submittedName>
        <fullName evidence="2">Uncharacterized protein</fullName>
    </submittedName>
</protein>
<accession>A0A2G9QBT3</accession>
<organism evidence="2 3">
    <name type="scientific">Aquarana catesbeiana</name>
    <name type="common">American bullfrog</name>
    <name type="synonym">Rana catesbeiana</name>
    <dbReference type="NCBI Taxonomy" id="8400"/>
    <lineage>
        <taxon>Eukaryota</taxon>
        <taxon>Metazoa</taxon>
        <taxon>Chordata</taxon>
        <taxon>Craniata</taxon>
        <taxon>Vertebrata</taxon>
        <taxon>Euteleostomi</taxon>
        <taxon>Amphibia</taxon>
        <taxon>Batrachia</taxon>
        <taxon>Anura</taxon>
        <taxon>Neobatrachia</taxon>
        <taxon>Ranoidea</taxon>
        <taxon>Ranidae</taxon>
        <taxon>Aquarana</taxon>
    </lineage>
</organism>
<dbReference type="EMBL" id="KZ059968">
    <property type="protein sequence ID" value="PIO13048.1"/>
    <property type="molecule type" value="Genomic_DNA"/>
</dbReference>
<dbReference type="Proteomes" id="UP000228934">
    <property type="component" value="Unassembled WGS sequence"/>
</dbReference>
<sequence length="244" mass="28220">IQSENLEDYNSVIKEEYKQDDKEYGVMKELSGHKDMMKPPNNINPPERCPCPLYSRDSTQEGHTIPHHHQTVNLRDSKVEVKEEIKEENDEDGVTEESEFPKGHKDLYQDTMVESSSYRNSPDGCPHPLYSQDSTQEGHTIPNHHQIGNLWDDNIFVKEEFKEEDEEYEVMEVFSEGHKDMMELPSDGNPTERCPRTLYSRDSTQEGHTIPHCYKVGGTENLEHTLTVTICVFLYGTSRDTEQP</sequence>
<name>A0A2G9QBT3_AQUCT</name>
<proteinExistence type="predicted"/>
<gene>
    <name evidence="2" type="ORF">AB205_0078890</name>
</gene>